<evidence type="ECO:0000259" key="1">
    <source>
        <dbReference type="PROSITE" id="PS50943"/>
    </source>
</evidence>
<protein>
    <recommendedName>
        <fullName evidence="1">HTH cro/C1-type domain-containing protein</fullName>
    </recommendedName>
</protein>
<comment type="caution">
    <text evidence="3">The sequence shown here is derived from an EMBL/GenBank/DDBJ whole genome shotgun (WGS) entry which is preliminary data.</text>
</comment>
<keyword evidence="4" id="KW-1185">Reference proteome</keyword>
<dbReference type="SMART" id="SM00530">
    <property type="entry name" value="HTH_XRE"/>
    <property type="match status" value="1"/>
</dbReference>
<dbReference type="InterPro" id="IPR010982">
    <property type="entry name" value="Lambda_DNA-bd_dom_sf"/>
</dbReference>
<organism evidence="3 4">
    <name type="scientific">Bombilactobacillus bombi</name>
    <dbReference type="NCBI Taxonomy" id="1303590"/>
    <lineage>
        <taxon>Bacteria</taxon>
        <taxon>Bacillati</taxon>
        <taxon>Bacillota</taxon>
        <taxon>Bacilli</taxon>
        <taxon>Lactobacillales</taxon>
        <taxon>Lactobacillaceae</taxon>
        <taxon>Bombilactobacillus</taxon>
    </lineage>
</organism>
<dbReference type="EMBL" id="QOCS01000013">
    <property type="protein sequence ID" value="RHW46297.1"/>
    <property type="molecule type" value="Genomic_DNA"/>
</dbReference>
<name>A0A3R6YUC1_9LACO</name>
<gene>
    <name evidence="3" type="ORF">DS831_03280</name>
    <name evidence="2" type="ORF">DS832_05930</name>
</gene>
<dbReference type="PROSITE" id="PS50943">
    <property type="entry name" value="HTH_CROC1"/>
    <property type="match status" value="1"/>
</dbReference>
<dbReference type="Proteomes" id="UP000284822">
    <property type="component" value="Unassembled WGS sequence"/>
</dbReference>
<dbReference type="RefSeq" id="WP_118900323.1">
    <property type="nucleotide sequence ID" value="NZ_QOCR01000001.1"/>
</dbReference>
<dbReference type="CDD" id="cd00093">
    <property type="entry name" value="HTH_XRE"/>
    <property type="match status" value="1"/>
</dbReference>
<dbReference type="Gene3D" id="1.10.260.40">
    <property type="entry name" value="lambda repressor-like DNA-binding domains"/>
    <property type="match status" value="1"/>
</dbReference>
<evidence type="ECO:0000313" key="2">
    <source>
        <dbReference type="EMBL" id="RHW46297.1"/>
    </source>
</evidence>
<feature type="domain" description="HTH cro/C1-type" evidence="1">
    <location>
        <begin position="8"/>
        <end position="68"/>
    </location>
</feature>
<evidence type="ECO:0000313" key="4">
    <source>
        <dbReference type="Proteomes" id="UP000284109"/>
    </source>
</evidence>
<evidence type="ECO:0000313" key="5">
    <source>
        <dbReference type="Proteomes" id="UP000284822"/>
    </source>
</evidence>
<dbReference type="Proteomes" id="UP000284109">
    <property type="component" value="Unassembled WGS sequence"/>
</dbReference>
<dbReference type="Pfam" id="PF01381">
    <property type="entry name" value="HTH_3"/>
    <property type="match status" value="1"/>
</dbReference>
<dbReference type="AlphaFoldDB" id="A0A3R6YUC1"/>
<proteinExistence type="predicted"/>
<accession>A0A3R6YUC1</accession>
<evidence type="ECO:0000313" key="3">
    <source>
        <dbReference type="EMBL" id="RHW52361.1"/>
    </source>
</evidence>
<dbReference type="InterPro" id="IPR001387">
    <property type="entry name" value="Cro/C1-type_HTH"/>
</dbReference>
<dbReference type="GO" id="GO:0003677">
    <property type="term" value="F:DNA binding"/>
    <property type="evidence" value="ECO:0007669"/>
    <property type="project" value="InterPro"/>
</dbReference>
<reference evidence="4 5" key="1">
    <citation type="submission" date="2018-07" db="EMBL/GenBank/DDBJ databases">
        <title>Genome sequences of six Lactobacillus spp. isolated from bumble bee guts.</title>
        <authorList>
            <person name="Motta E.V.S."/>
            <person name="Moran N.A."/>
        </authorList>
    </citation>
    <scope>NUCLEOTIDE SEQUENCE [LARGE SCALE GENOMIC DNA]</scope>
    <source>
        <strain evidence="3 4">BI-1.1</strain>
        <strain evidence="2 5">LV-8.1</strain>
    </source>
</reference>
<dbReference type="SUPFAM" id="SSF47413">
    <property type="entry name" value="lambda repressor-like DNA-binding domains"/>
    <property type="match status" value="1"/>
</dbReference>
<dbReference type="EMBL" id="QOCR01000001">
    <property type="protein sequence ID" value="RHW52361.1"/>
    <property type="molecule type" value="Genomic_DNA"/>
</dbReference>
<sequence length="81" mass="9412">MENIRIILKDQRLQNHYSIRQLSFILNNRYHIKASKSTIQRLENSNTAISAQLLCALADLYELDLEELKGIILKSPNEQKS</sequence>